<feature type="domain" description="NodB homology" evidence="2">
    <location>
        <begin position="66"/>
        <end position="291"/>
    </location>
</feature>
<dbReference type="Proteomes" id="UP000193642">
    <property type="component" value="Unassembled WGS sequence"/>
</dbReference>
<dbReference type="STRING" id="329046.A0A1Y2BZ02"/>
<dbReference type="PROSITE" id="PS51677">
    <property type="entry name" value="NODB"/>
    <property type="match status" value="1"/>
</dbReference>
<evidence type="ECO:0000313" key="3">
    <source>
        <dbReference type="EMBL" id="ORY39998.1"/>
    </source>
</evidence>
<dbReference type="GO" id="GO:0016810">
    <property type="term" value="F:hydrolase activity, acting on carbon-nitrogen (but not peptide) bonds"/>
    <property type="evidence" value="ECO:0007669"/>
    <property type="project" value="InterPro"/>
</dbReference>
<feature type="region of interest" description="Disordered" evidence="1">
    <location>
        <begin position="36"/>
        <end position="68"/>
    </location>
</feature>
<dbReference type="CDD" id="cd10977">
    <property type="entry name" value="CE4_PuuE_SpCDA1"/>
    <property type="match status" value="1"/>
</dbReference>
<dbReference type="Gene3D" id="3.20.20.370">
    <property type="entry name" value="Glycoside hydrolase/deacetylase"/>
    <property type="match status" value="1"/>
</dbReference>
<keyword evidence="4" id="KW-1185">Reference proteome</keyword>
<dbReference type="OrthoDB" id="9970124at2759"/>
<name>A0A1Y2BZ02_9FUNG</name>
<comment type="caution">
    <text evidence="3">The sequence shown here is derived from an EMBL/GenBank/DDBJ whole genome shotgun (WGS) entry which is preliminary data.</text>
</comment>
<keyword evidence="3" id="KW-0378">Hydrolase</keyword>
<evidence type="ECO:0000259" key="2">
    <source>
        <dbReference type="PROSITE" id="PS51677"/>
    </source>
</evidence>
<gene>
    <name evidence="3" type="ORF">BCR33DRAFT_758582</name>
</gene>
<dbReference type="Pfam" id="PF01522">
    <property type="entry name" value="Polysacc_deac_1"/>
    <property type="match status" value="1"/>
</dbReference>
<dbReference type="PANTHER" id="PTHR43123:SF1">
    <property type="entry name" value="POLYSACCHARIDE DEACETYLASE-RELATED"/>
    <property type="match status" value="1"/>
</dbReference>
<evidence type="ECO:0000256" key="1">
    <source>
        <dbReference type="SAM" id="MobiDB-lite"/>
    </source>
</evidence>
<dbReference type="InterPro" id="IPR011330">
    <property type="entry name" value="Glyco_hydro/deAcase_b/a-brl"/>
</dbReference>
<protein>
    <submittedName>
        <fullName evidence="3">Glycoside hydrolase/deacetylase</fullName>
    </submittedName>
</protein>
<dbReference type="EMBL" id="MCGO01000037">
    <property type="protein sequence ID" value="ORY39998.1"/>
    <property type="molecule type" value="Genomic_DNA"/>
</dbReference>
<feature type="compositionally biased region" description="Polar residues" evidence="1">
    <location>
        <begin position="55"/>
        <end position="68"/>
    </location>
</feature>
<sequence>MFEKRDLLGYGPNTPNPRWPNGAFIAISFVLNYEEGGENTPDNGDTHSEVFLNETPGSQPQPNRDPNMETQYEYGSRVGVWRIMQLFKERGWKFTCYAVGRAVELNPLPVQVMAKEGHEIASHNYRWINYNTLTESQERQHVHSALKAITTAIGKPPVGWYTGRISPSSRKIVLQEFARLNLPLLYDSDAYNDDLPYYHPTPTHKDHLVIPYTLDSNDMKFCVPPGFTSPTAFFEYLKNTFDVLYEEGRKQGSPKMMNVGMHCRILGKPGRIVALKMFMEYVAGKEGVWVCTREEIARHWRKEFPFDGKDGVGSKEEKSKL</sequence>
<evidence type="ECO:0000313" key="4">
    <source>
        <dbReference type="Proteomes" id="UP000193642"/>
    </source>
</evidence>
<dbReference type="SUPFAM" id="SSF88713">
    <property type="entry name" value="Glycoside hydrolase/deacetylase"/>
    <property type="match status" value="1"/>
</dbReference>
<reference evidence="3 4" key="1">
    <citation type="submission" date="2016-07" db="EMBL/GenBank/DDBJ databases">
        <title>Pervasive Adenine N6-methylation of Active Genes in Fungi.</title>
        <authorList>
            <consortium name="DOE Joint Genome Institute"/>
            <person name="Mondo S.J."/>
            <person name="Dannebaum R.O."/>
            <person name="Kuo R.C."/>
            <person name="Labutti K."/>
            <person name="Haridas S."/>
            <person name="Kuo A."/>
            <person name="Salamov A."/>
            <person name="Ahrendt S.R."/>
            <person name="Lipzen A."/>
            <person name="Sullivan W."/>
            <person name="Andreopoulos W.B."/>
            <person name="Clum A."/>
            <person name="Lindquist E."/>
            <person name="Daum C."/>
            <person name="Ramamoorthy G.K."/>
            <person name="Gryganskyi A."/>
            <person name="Culley D."/>
            <person name="Magnuson J.K."/>
            <person name="James T.Y."/>
            <person name="O'Malley M.A."/>
            <person name="Stajich J.E."/>
            <person name="Spatafora J.W."/>
            <person name="Visel A."/>
            <person name="Grigoriev I.V."/>
        </authorList>
    </citation>
    <scope>NUCLEOTIDE SEQUENCE [LARGE SCALE GENOMIC DNA]</scope>
    <source>
        <strain evidence="3 4">JEL800</strain>
    </source>
</reference>
<dbReference type="InterPro" id="IPR017625">
    <property type="entry name" value="PuuE"/>
</dbReference>
<accession>A0A1Y2BZ02</accession>
<dbReference type="PANTHER" id="PTHR43123">
    <property type="entry name" value="POLYSACCHARIDE DEACETYLASE-RELATED"/>
    <property type="match status" value="1"/>
</dbReference>
<dbReference type="GO" id="GO:0005975">
    <property type="term" value="P:carbohydrate metabolic process"/>
    <property type="evidence" value="ECO:0007669"/>
    <property type="project" value="InterPro"/>
</dbReference>
<dbReference type="AlphaFoldDB" id="A0A1Y2BZ02"/>
<organism evidence="3 4">
    <name type="scientific">Rhizoclosmatium globosum</name>
    <dbReference type="NCBI Taxonomy" id="329046"/>
    <lineage>
        <taxon>Eukaryota</taxon>
        <taxon>Fungi</taxon>
        <taxon>Fungi incertae sedis</taxon>
        <taxon>Chytridiomycota</taxon>
        <taxon>Chytridiomycota incertae sedis</taxon>
        <taxon>Chytridiomycetes</taxon>
        <taxon>Chytridiales</taxon>
        <taxon>Chytriomycetaceae</taxon>
        <taxon>Rhizoclosmatium</taxon>
    </lineage>
</organism>
<dbReference type="InterPro" id="IPR002509">
    <property type="entry name" value="NODB_dom"/>
</dbReference>
<proteinExistence type="predicted"/>
<dbReference type="GO" id="GO:0042802">
    <property type="term" value="F:identical protein binding"/>
    <property type="evidence" value="ECO:0007669"/>
    <property type="project" value="EnsemblFungi"/>
</dbReference>